<dbReference type="Proteomes" id="UP000034325">
    <property type="component" value="Unassembled WGS sequence"/>
</dbReference>
<dbReference type="AlphaFoldDB" id="A0A0G0MEM1"/>
<gene>
    <name evidence="1" type="ORF">UT23_C0001G0066</name>
</gene>
<evidence type="ECO:0000313" key="1">
    <source>
        <dbReference type="EMBL" id="KKQ98785.1"/>
    </source>
</evidence>
<comment type="caution">
    <text evidence="1">The sequence shown here is derived from an EMBL/GenBank/DDBJ whole genome shotgun (WGS) entry which is preliminary data.</text>
</comment>
<name>A0A0G0MEM1_9BACT</name>
<protein>
    <submittedName>
        <fullName evidence="1">Uncharacterized protein</fullName>
    </submittedName>
</protein>
<dbReference type="EMBL" id="LBWA01000001">
    <property type="protein sequence ID" value="KKQ98785.1"/>
    <property type="molecule type" value="Genomic_DNA"/>
</dbReference>
<evidence type="ECO:0000313" key="2">
    <source>
        <dbReference type="Proteomes" id="UP000034325"/>
    </source>
</evidence>
<proteinExistence type="predicted"/>
<reference evidence="1 2" key="1">
    <citation type="journal article" date="2015" name="Nature">
        <title>rRNA introns, odd ribosomes, and small enigmatic genomes across a large radiation of phyla.</title>
        <authorList>
            <person name="Brown C.T."/>
            <person name="Hug L.A."/>
            <person name="Thomas B.C."/>
            <person name="Sharon I."/>
            <person name="Castelle C.J."/>
            <person name="Singh A."/>
            <person name="Wilkins M.J."/>
            <person name="Williams K.H."/>
            <person name="Banfield J.F."/>
        </authorList>
    </citation>
    <scope>NUCLEOTIDE SEQUENCE [LARGE SCALE GENOMIC DNA]</scope>
</reference>
<organism evidence="1 2">
    <name type="scientific">Candidatus Woesebacteria bacterium GW2011_GWA1_39_12</name>
    <dbReference type="NCBI Taxonomy" id="1618549"/>
    <lineage>
        <taxon>Bacteria</taxon>
        <taxon>Candidatus Woeseibacteriota</taxon>
    </lineage>
</organism>
<sequence>MSSEENNHNFTPAESKQIQNFFRGNKEIEQSAIRSRNVKAMIGGMMTLIPEEVHQSGFLKDEKFIDVLENFADLECTFNDWLDFSLSGKDSLGQETQLANERDTRAKRELDDSLLVLDNPAEAFRIKGLIEDSRRETEIIDNYIRTRGKDISVEESMKYRILAGTIFNCAAVSIILGREKTQQFTSHISDEDLNYENIYKKYEWIFEGRTNNKIERTVVIMERVASFMQIDDDWAGIDIDTALNVPSVAIVALNEFNGDRVKAAEKLKALRASIVEDTKKQGLGLLPTEGLSLATKLLYKASEIVVNATMEHYEFLSKFEKFRDRMGTPTFLQRERAYIRGEL</sequence>
<accession>A0A0G0MEM1</accession>